<proteinExistence type="predicted"/>
<keyword evidence="9" id="KW-0675">Receptor</keyword>
<dbReference type="AlphaFoldDB" id="A0AAU8S1P7"/>
<evidence type="ECO:0000313" key="9">
    <source>
        <dbReference type="EMBL" id="AIZ43259.1"/>
    </source>
</evidence>
<evidence type="ECO:0000256" key="1">
    <source>
        <dbReference type="ARBA" id="ARBA00004571"/>
    </source>
</evidence>
<keyword evidence="2" id="KW-0813">Transport</keyword>
<feature type="domain" description="TonB-dependent transporter Oar-like beta-barrel" evidence="8">
    <location>
        <begin position="353"/>
        <end position="692"/>
    </location>
</feature>
<gene>
    <name evidence="9" type="ORF">M666_17905</name>
</gene>
<dbReference type="GeneID" id="78062585"/>
<dbReference type="InterPro" id="IPR008969">
    <property type="entry name" value="CarboxyPept-like_regulatory"/>
</dbReference>
<keyword evidence="6" id="KW-0998">Cell outer membrane</keyword>
<evidence type="ECO:0000256" key="6">
    <source>
        <dbReference type="ARBA" id="ARBA00023237"/>
    </source>
</evidence>
<dbReference type="SUPFAM" id="SSF49464">
    <property type="entry name" value="Carboxypeptidase regulatory domain-like"/>
    <property type="match status" value="1"/>
</dbReference>
<dbReference type="RefSeq" id="WP_029445771.1">
    <property type="nucleotide sequence ID" value="NZ_CP009976.1"/>
</dbReference>
<dbReference type="InterPro" id="IPR036942">
    <property type="entry name" value="Beta-barrel_TonB_sf"/>
</dbReference>
<evidence type="ECO:0000259" key="8">
    <source>
        <dbReference type="Pfam" id="PF25183"/>
    </source>
</evidence>
<dbReference type="PANTHER" id="PTHR30069">
    <property type="entry name" value="TONB-DEPENDENT OUTER MEMBRANE RECEPTOR"/>
    <property type="match status" value="1"/>
</dbReference>
<comment type="subcellular location">
    <subcellularLocation>
        <location evidence="1">Cell outer membrane</location>
        <topology evidence="1">Multi-pass membrane protein</topology>
    </subcellularLocation>
</comment>
<keyword evidence="4" id="KW-0812">Transmembrane</keyword>
<keyword evidence="5" id="KW-0472">Membrane</keyword>
<dbReference type="Gene3D" id="2.60.40.1120">
    <property type="entry name" value="Carboxypeptidase-like, regulatory domain"/>
    <property type="match status" value="1"/>
</dbReference>
<organism evidence="9 10">
    <name type="scientific">Cellulophaga baltica 18</name>
    <dbReference type="NCBI Taxonomy" id="1348584"/>
    <lineage>
        <taxon>Bacteria</taxon>
        <taxon>Pseudomonadati</taxon>
        <taxon>Bacteroidota</taxon>
        <taxon>Flavobacteriia</taxon>
        <taxon>Flavobacteriales</taxon>
        <taxon>Flavobacteriaceae</taxon>
        <taxon>Cellulophaga</taxon>
    </lineage>
</organism>
<evidence type="ECO:0000256" key="3">
    <source>
        <dbReference type="ARBA" id="ARBA00022452"/>
    </source>
</evidence>
<dbReference type="EMBL" id="CP009976">
    <property type="protein sequence ID" value="AIZ43259.1"/>
    <property type="molecule type" value="Genomic_DNA"/>
</dbReference>
<sequence>MFKKAYAVFVLLFVSFGALSQVTTSNIKGLIIDDVNEPLFGANIVAVHTPTGTTYGAISNEDGRFNLLNLRVGGPYEVSISYIGYKTQSKSDVYLTLGQTFNVNVTLASDSQALQEVVVVSDQSGTFGSDRTGAETSVGRRELTRLPTISRSASDFTRLEPTASGNSFGGRNDQYNNFSLDGAIFNNPFGLDSPTPGGQTGSQPISLDAIEQIQVSTAPYDVSQSGFTGATVNAVTKSGTNEFHGTVYGFFRNEDLTGGKVKGEDVIKPKLSQNQYGVSIGGPIVKNKLFFFANFEKEERDDLGTNGWIPNTGSGAINESRVLESDLMAVQSVLSGLGYDTGAYSGFTYGSGSTKGLFKLDWNINDKNRLALIYNFLDASSEKPAHPTAIGLRGPSFSTLQFEKSGYEINNKLNSFQLELNSTLSDEVTNKLQVGYTHFDDFRDPLSSPAPSILIQDGAGSNYIVAGHEPFSIHNRLDQKVFQLTNNMNIFKGNHTYTVGFSFEKFQFDNSFNLGNYGGTFGFDVNGTPNDFSDDRNFQSVAEFLSFAQPGGLIDGMIQGAEAQFANNNQFDDGDGWQLAETNVGQLSFYVQDEWSATENLKLTYGIRFDKPLYFDTRDKIRENIERKIGNYQPDNLYYNPNTGEQTTIDSETLPNNNWLVSPRFGFNWDLKGDKTTQLRGGTGVFTGRLPFVWLGNQVQGVDFFFYQAVDPDFQWPQVWRTNLGVDHRFDNDIVLTADVSYTKDLNAAHVQNWGLDTPSGTLNAPGDNRPVYEAGDFASNAFGGSTNAYVFTNSDKGRVWNASVKAQKNFNNGLYVMGAYSYLNAKDVNSIEAEITGDAFDFNPTLGNANEDVLGFSKYGDTHRFIGVLSKNFEYGQGKWNTTISTFFEYGQGARYNYTYAGNINGDSSFQNNDLLYIPTAAEVGQMQFSGAGQAEAFEAYIQQDDYLSDNRGEYMERYGALAPWRGKWDMKILQDYTFNNDNKIQFSIDVLNVGNLINSDWGVIQQPNNVSPIGVSVDATNTPTYTFDPSLTKTYGFDASLASRWQAQFGVRYIF</sequence>
<name>A0AAU8S1P7_9FLAO</name>
<evidence type="ECO:0000256" key="7">
    <source>
        <dbReference type="SAM" id="SignalP"/>
    </source>
</evidence>
<protein>
    <submittedName>
        <fullName evidence="9">TonB-dependent receptor</fullName>
    </submittedName>
</protein>
<dbReference type="Pfam" id="PF25183">
    <property type="entry name" value="OMP_b-brl_4"/>
    <property type="match status" value="2"/>
</dbReference>
<dbReference type="SUPFAM" id="SSF56935">
    <property type="entry name" value="Porins"/>
    <property type="match status" value="1"/>
</dbReference>
<evidence type="ECO:0000313" key="10">
    <source>
        <dbReference type="Proteomes" id="UP000030786"/>
    </source>
</evidence>
<dbReference type="PANTHER" id="PTHR30069:SF46">
    <property type="entry name" value="OAR PROTEIN"/>
    <property type="match status" value="1"/>
</dbReference>
<dbReference type="InterPro" id="IPR039426">
    <property type="entry name" value="TonB-dep_rcpt-like"/>
</dbReference>
<keyword evidence="3" id="KW-1134">Transmembrane beta strand</keyword>
<feature type="chain" id="PRO_5043795786" evidence="7">
    <location>
        <begin position="21"/>
        <end position="1057"/>
    </location>
</feature>
<dbReference type="Proteomes" id="UP000030786">
    <property type="component" value="Chromosome"/>
</dbReference>
<evidence type="ECO:0000256" key="2">
    <source>
        <dbReference type="ARBA" id="ARBA00022448"/>
    </source>
</evidence>
<dbReference type="InterPro" id="IPR057601">
    <property type="entry name" value="Oar-like_b-barrel"/>
</dbReference>
<dbReference type="Gene3D" id="2.40.170.20">
    <property type="entry name" value="TonB-dependent receptor, beta-barrel domain"/>
    <property type="match status" value="1"/>
</dbReference>
<dbReference type="KEGG" id="cbat:M666_17905"/>
<feature type="signal peptide" evidence="7">
    <location>
        <begin position="1"/>
        <end position="20"/>
    </location>
</feature>
<dbReference type="GO" id="GO:0044718">
    <property type="term" value="P:siderophore transmembrane transport"/>
    <property type="evidence" value="ECO:0007669"/>
    <property type="project" value="TreeGrafter"/>
</dbReference>
<keyword evidence="7" id="KW-0732">Signal</keyword>
<reference evidence="9 10" key="1">
    <citation type="journal article" date="2014" name="Environ. Microbiol.">
        <title>Contrasting genomic patterns and infection strategies of two co-existing Bacteroidetes podovirus genera.</title>
        <authorList>
            <person name="Holmfeldt K."/>
            <person name="Howard-Varona C."/>
            <person name="Solonenko N."/>
            <person name="Sullivan M.B."/>
        </authorList>
    </citation>
    <scope>NUCLEOTIDE SEQUENCE [LARGE SCALE GENOMIC DNA]</scope>
    <source>
        <strain evidence="9 10">18</strain>
    </source>
</reference>
<dbReference type="GO" id="GO:0015344">
    <property type="term" value="F:siderophore uptake transmembrane transporter activity"/>
    <property type="evidence" value="ECO:0007669"/>
    <property type="project" value="TreeGrafter"/>
</dbReference>
<dbReference type="GO" id="GO:0009279">
    <property type="term" value="C:cell outer membrane"/>
    <property type="evidence" value="ECO:0007669"/>
    <property type="project" value="UniProtKB-SubCell"/>
</dbReference>
<evidence type="ECO:0000256" key="4">
    <source>
        <dbReference type="ARBA" id="ARBA00022692"/>
    </source>
</evidence>
<feature type="domain" description="TonB-dependent transporter Oar-like beta-barrel" evidence="8">
    <location>
        <begin position="235"/>
        <end position="299"/>
    </location>
</feature>
<evidence type="ECO:0000256" key="5">
    <source>
        <dbReference type="ARBA" id="ARBA00023136"/>
    </source>
</evidence>
<dbReference type="Pfam" id="PF13620">
    <property type="entry name" value="CarboxypepD_reg"/>
    <property type="match status" value="1"/>
</dbReference>
<accession>A0AAU8S1P7</accession>